<proteinExistence type="predicted"/>
<organism evidence="4 5">
    <name type="scientific">Paxillus involutus ATCC 200175</name>
    <dbReference type="NCBI Taxonomy" id="664439"/>
    <lineage>
        <taxon>Eukaryota</taxon>
        <taxon>Fungi</taxon>
        <taxon>Dikarya</taxon>
        <taxon>Basidiomycota</taxon>
        <taxon>Agaricomycotina</taxon>
        <taxon>Agaricomycetes</taxon>
        <taxon>Agaricomycetidae</taxon>
        <taxon>Boletales</taxon>
        <taxon>Paxilineae</taxon>
        <taxon>Paxillaceae</taxon>
        <taxon>Paxillus</taxon>
    </lineage>
</organism>
<dbReference type="Proteomes" id="UP000053647">
    <property type="component" value="Unassembled WGS sequence"/>
</dbReference>
<reference evidence="5" key="2">
    <citation type="submission" date="2015-01" db="EMBL/GenBank/DDBJ databases">
        <title>Evolutionary Origins and Diversification of the Mycorrhizal Mutualists.</title>
        <authorList>
            <consortium name="DOE Joint Genome Institute"/>
            <consortium name="Mycorrhizal Genomics Consortium"/>
            <person name="Kohler A."/>
            <person name="Kuo A."/>
            <person name="Nagy L.G."/>
            <person name="Floudas D."/>
            <person name="Copeland A."/>
            <person name="Barry K.W."/>
            <person name="Cichocki N."/>
            <person name="Veneault-Fourrey C."/>
            <person name="LaButti K."/>
            <person name="Lindquist E.A."/>
            <person name="Lipzen A."/>
            <person name="Lundell T."/>
            <person name="Morin E."/>
            <person name="Murat C."/>
            <person name="Riley R."/>
            <person name="Ohm R."/>
            <person name="Sun H."/>
            <person name="Tunlid A."/>
            <person name="Henrissat B."/>
            <person name="Grigoriev I.V."/>
            <person name="Hibbett D.S."/>
            <person name="Martin F."/>
        </authorList>
    </citation>
    <scope>NUCLEOTIDE SEQUENCE [LARGE SCALE GENOMIC DNA]</scope>
    <source>
        <strain evidence="5">ATCC 200175</strain>
    </source>
</reference>
<reference evidence="4 5" key="1">
    <citation type="submission" date="2014-06" db="EMBL/GenBank/DDBJ databases">
        <authorList>
            <consortium name="DOE Joint Genome Institute"/>
            <person name="Kuo A."/>
            <person name="Kohler A."/>
            <person name="Nagy L.G."/>
            <person name="Floudas D."/>
            <person name="Copeland A."/>
            <person name="Barry K.W."/>
            <person name="Cichocki N."/>
            <person name="Veneault-Fourrey C."/>
            <person name="LaButti K."/>
            <person name="Lindquist E.A."/>
            <person name="Lipzen A."/>
            <person name="Lundell T."/>
            <person name="Morin E."/>
            <person name="Murat C."/>
            <person name="Sun H."/>
            <person name="Tunlid A."/>
            <person name="Henrissat B."/>
            <person name="Grigoriev I.V."/>
            <person name="Hibbett D.S."/>
            <person name="Martin F."/>
            <person name="Nordberg H.P."/>
            <person name="Cantor M.N."/>
            <person name="Hua S.X."/>
        </authorList>
    </citation>
    <scope>NUCLEOTIDE SEQUENCE [LARGE SCALE GENOMIC DNA]</scope>
    <source>
        <strain evidence="4 5">ATCC 200175</strain>
    </source>
</reference>
<evidence type="ECO:0000256" key="1">
    <source>
        <dbReference type="SAM" id="MobiDB-lite"/>
    </source>
</evidence>
<feature type="transmembrane region" description="Helical" evidence="2">
    <location>
        <begin position="209"/>
        <end position="228"/>
    </location>
</feature>
<name>A0A0C9TQ84_PAXIN</name>
<dbReference type="InterPro" id="IPR055561">
    <property type="entry name" value="DUF7137"/>
</dbReference>
<dbReference type="PANTHER" id="PTHR42028:SF1">
    <property type="entry name" value="YALI0E30657P"/>
    <property type="match status" value="1"/>
</dbReference>
<dbReference type="OrthoDB" id="2435509at2759"/>
<evidence type="ECO:0000259" key="3">
    <source>
        <dbReference type="Pfam" id="PF23585"/>
    </source>
</evidence>
<evidence type="ECO:0000256" key="2">
    <source>
        <dbReference type="SAM" id="Phobius"/>
    </source>
</evidence>
<keyword evidence="2" id="KW-1133">Transmembrane helix</keyword>
<evidence type="ECO:0000313" key="4">
    <source>
        <dbReference type="EMBL" id="KIJ09942.1"/>
    </source>
</evidence>
<sequence>MDPQRRQQATSASTVASVSSVSSASASGSTSAAAIGITGGPGYTSGATASSTSSVAADGEPGVIVFTQPPLQSTSFYKIAAGEYVTFGWNFTYLAVTPSAITVSAVCENGNTYPIGPTNGVIAGNAQSVVWYPYGYQTANPSLPLAQASYTLHIWGDGGESAIPTPGYLEPNSQLQFSLYTPQPYTPLASGWSCAGCGAALAQFDTHPASIALLTTLLIIFLSGFTTLRRVWD</sequence>
<evidence type="ECO:0000313" key="5">
    <source>
        <dbReference type="Proteomes" id="UP000053647"/>
    </source>
</evidence>
<feature type="region of interest" description="Disordered" evidence="1">
    <location>
        <begin position="1"/>
        <end position="28"/>
    </location>
</feature>
<keyword evidence="2" id="KW-0812">Transmembrane</keyword>
<protein>
    <recommendedName>
        <fullName evidence="3">DUF7137 domain-containing protein</fullName>
    </recommendedName>
</protein>
<feature type="compositionally biased region" description="Low complexity" evidence="1">
    <location>
        <begin position="9"/>
        <end position="28"/>
    </location>
</feature>
<feature type="domain" description="DUF7137" evidence="3">
    <location>
        <begin position="60"/>
        <end position="195"/>
    </location>
</feature>
<accession>A0A0C9TQ84</accession>
<keyword evidence="5" id="KW-1185">Reference proteome</keyword>
<dbReference type="AlphaFoldDB" id="A0A0C9TQ84"/>
<dbReference type="PANTHER" id="PTHR42028">
    <property type="entry name" value="CHROMOSOME 1, WHOLE GENOME SHOTGUN SEQUENCE"/>
    <property type="match status" value="1"/>
</dbReference>
<dbReference type="HOGENOM" id="CLU_072613_0_0_1"/>
<dbReference type="EMBL" id="KN819425">
    <property type="protein sequence ID" value="KIJ09942.1"/>
    <property type="molecule type" value="Genomic_DNA"/>
</dbReference>
<keyword evidence="2" id="KW-0472">Membrane</keyword>
<gene>
    <name evidence="4" type="ORF">PAXINDRAFT_172317</name>
</gene>
<dbReference type="Pfam" id="PF23585">
    <property type="entry name" value="DUF7137"/>
    <property type="match status" value="1"/>
</dbReference>